<comment type="caution">
    <text evidence="5">The sequence shown here is derived from an EMBL/GenBank/DDBJ whole genome shotgun (WGS) entry which is preliminary data.</text>
</comment>
<dbReference type="SUPFAM" id="SSF55347">
    <property type="entry name" value="Glyceraldehyde-3-phosphate dehydrogenase-like, C-terminal domain"/>
    <property type="match status" value="1"/>
</dbReference>
<sequence length="335" mass="35007">MLSWGIAATGGIARTVGRVIAAEPGMRVAAVGSRDLGRASGLAAELDAPRAYGSHAELVADPEVDVVYIATPHSHHLPVAELAIAAGKAVLCEKPLALTAAEAERMVKLAREAGVFLMEAMWMRFNPLVRRLHGLVRDGSFGPLRSVAASFGFPLPYDPAHRLWDPALGGGALLDLGIYPLGLAQLLLGEPDAMAATGSLSPGGVDAEAGLLLSYPGGARALLDTSLLSPLSNAATVTGTAMRAELDAPFYATRRMVLHRPSGEPEEHVIAEADNGYAGEIREVRDALAEGLTESAIMPLDDTLAMARLLDQAREHVARALSPSPSSPDVAAEVR</sequence>
<accession>A0ABV9CGP9</accession>
<proteinExistence type="inferred from homology"/>
<keyword evidence="2" id="KW-0560">Oxidoreductase</keyword>
<dbReference type="RefSeq" id="WP_380840985.1">
    <property type="nucleotide sequence ID" value="NZ_JBHSFP010000009.1"/>
</dbReference>
<evidence type="ECO:0000259" key="4">
    <source>
        <dbReference type="Pfam" id="PF22725"/>
    </source>
</evidence>
<dbReference type="EMBL" id="JBHSFP010000009">
    <property type="protein sequence ID" value="MFC4532221.1"/>
    <property type="molecule type" value="Genomic_DNA"/>
</dbReference>
<dbReference type="PANTHER" id="PTHR22604:SF105">
    <property type="entry name" value="TRANS-1,2-DIHYDROBENZENE-1,2-DIOL DEHYDROGENASE"/>
    <property type="match status" value="1"/>
</dbReference>
<dbReference type="Gene3D" id="3.40.50.720">
    <property type="entry name" value="NAD(P)-binding Rossmann-like Domain"/>
    <property type="match status" value="1"/>
</dbReference>
<dbReference type="PANTHER" id="PTHR22604">
    <property type="entry name" value="OXIDOREDUCTASES"/>
    <property type="match status" value="1"/>
</dbReference>
<feature type="domain" description="GFO/IDH/MocA-like oxidoreductase" evidence="4">
    <location>
        <begin position="129"/>
        <end position="241"/>
    </location>
</feature>
<dbReference type="Pfam" id="PF22725">
    <property type="entry name" value="GFO_IDH_MocA_C3"/>
    <property type="match status" value="1"/>
</dbReference>
<evidence type="ECO:0000259" key="3">
    <source>
        <dbReference type="Pfam" id="PF01408"/>
    </source>
</evidence>
<evidence type="ECO:0000313" key="5">
    <source>
        <dbReference type="EMBL" id="MFC4532221.1"/>
    </source>
</evidence>
<dbReference type="InterPro" id="IPR000683">
    <property type="entry name" value="Gfo/Idh/MocA-like_OxRdtase_N"/>
</dbReference>
<evidence type="ECO:0000256" key="2">
    <source>
        <dbReference type="ARBA" id="ARBA00023002"/>
    </source>
</evidence>
<dbReference type="InterPro" id="IPR055170">
    <property type="entry name" value="GFO_IDH_MocA-like_dom"/>
</dbReference>
<reference evidence="6" key="1">
    <citation type="journal article" date="2019" name="Int. J. Syst. Evol. Microbiol.">
        <title>The Global Catalogue of Microorganisms (GCM) 10K type strain sequencing project: providing services to taxonomists for standard genome sequencing and annotation.</title>
        <authorList>
            <consortium name="The Broad Institute Genomics Platform"/>
            <consortium name="The Broad Institute Genome Sequencing Center for Infectious Disease"/>
            <person name="Wu L."/>
            <person name="Ma J."/>
        </authorList>
    </citation>
    <scope>NUCLEOTIDE SEQUENCE [LARGE SCALE GENOMIC DNA]</scope>
    <source>
        <strain evidence="6">CGMCC 4.7132</strain>
    </source>
</reference>
<keyword evidence="6" id="KW-1185">Reference proteome</keyword>
<gene>
    <name evidence="5" type="ORF">ACFO60_15730</name>
</gene>
<dbReference type="InterPro" id="IPR050984">
    <property type="entry name" value="Gfo/Idh/MocA_domain"/>
</dbReference>
<dbReference type="Proteomes" id="UP001596004">
    <property type="component" value="Unassembled WGS sequence"/>
</dbReference>
<protein>
    <submittedName>
        <fullName evidence="5">Gfo/Idh/MocA family protein</fullName>
    </submittedName>
</protein>
<comment type="similarity">
    <text evidence="1">Belongs to the Gfo/Idh/MocA family.</text>
</comment>
<feature type="domain" description="Gfo/Idh/MocA-like oxidoreductase N-terminal" evidence="3">
    <location>
        <begin position="4"/>
        <end position="119"/>
    </location>
</feature>
<dbReference type="SUPFAM" id="SSF51735">
    <property type="entry name" value="NAD(P)-binding Rossmann-fold domains"/>
    <property type="match status" value="1"/>
</dbReference>
<name>A0ABV9CGP9_9ACTN</name>
<dbReference type="Gene3D" id="3.30.360.10">
    <property type="entry name" value="Dihydrodipicolinate Reductase, domain 2"/>
    <property type="match status" value="1"/>
</dbReference>
<dbReference type="InterPro" id="IPR036291">
    <property type="entry name" value="NAD(P)-bd_dom_sf"/>
</dbReference>
<organism evidence="5 6">
    <name type="scientific">Sphaerisporangium dianthi</name>
    <dbReference type="NCBI Taxonomy" id="1436120"/>
    <lineage>
        <taxon>Bacteria</taxon>
        <taxon>Bacillati</taxon>
        <taxon>Actinomycetota</taxon>
        <taxon>Actinomycetes</taxon>
        <taxon>Streptosporangiales</taxon>
        <taxon>Streptosporangiaceae</taxon>
        <taxon>Sphaerisporangium</taxon>
    </lineage>
</organism>
<evidence type="ECO:0000313" key="6">
    <source>
        <dbReference type="Proteomes" id="UP001596004"/>
    </source>
</evidence>
<evidence type="ECO:0000256" key="1">
    <source>
        <dbReference type="ARBA" id="ARBA00010928"/>
    </source>
</evidence>
<dbReference type="Pfam" id="PF01408">
    <property type="entry name" value="GFO_IDH_MocA"/>
    <property type="match status" value="1"/>
</dbReference>